<evidence type="ECO:0000256" key="8">
    <source>
        <dbReference type="SAM" id="MobiDB-lite"/>
    </source>
</evidence>
<dbReference type="GO" id="GO:0000151">
    <property type="term" value="C:ubiquitin ligase complex"/>
    <property type="evidence" value="ECO:0007669"/>
    <property type="project" value="TreeGrafter"/>
</dbReference>
<evidence type="ECO:0000256" key="5">
    <source>
        <dbReference type="ARBA" id="ARBA00022771"/>
    </source>
</evidence>
<dbReference type="GO" id="GO:0043161">
    <property type="term" value="P:proteasome-mediated ubiquitin-dependent protein catabolic process"/>
    <property type="evidence" value="ECO:0007669"/>
    <property type="project" value="TreeGrafter"/>
</dbReference>
<dbReference type="Pfam" id="PF22191">
    <property type="entry name" value="IBR_1"/>
    <property type="match status" value="1"/>
</dbReference>
<dbReference type="PROSITE" id="PS51873">
    <property type="entry name" value="TRIAD"/>
    <property type="match status" value="1"/>
</dbReference>
<dbReference type="EMBL" id="ML211132">
    <property type="protein sequence ID" value="TFK87944.1"/>
    <property type="molecule type" value="Genomic_DNA"/>
</dbReference>
<keyword evidence="4" id="KW-0677">Repeat</keyword>
<evidence type="ECO:0000313" key="10">
    <source>
        <dbReference type="EMBL" id="TFK87944.1"/>
    </source>
</evidence>
<dbReference type="InterPro" id="IPR051628">
    <property type="entry name" value="LUBAC_E3_Ligases"/>
</dbReference>
<evidence type="ECO:0000256" key="2">
    <source>
        <dbReference type="ARBA" id="ARBA00022679"/>
    </source>
</evidence>
<dbReference type="InParanoid" id="A0A5C3PDY2"/>
<keyword evidence="2" id="KW-0808">Transferase</keyword>
<keyword evidence="5" id="KW-0863">Zinc-finger</keyword>
<dbReference type="GO" id="GO:0008270">
    <property type="term" value="F:zinc ion binding"/>
    <property type="evidence" value="ECO:0007669"/>
    <property type="project" value="UniProtKB-KW"/>
</dbReference>
<dbReference type="CDD" id="cd22584">
    <property type="entry name" value="Rcat_RBR_unk"/>
    <property type="match status" value="1"/>
</dbReference>
<dbReference type="GO" id="GO:0004842">
    <property type="term" value="F:ubiquitin-protein transferase activity"/>
    <property type="evidence" value="ECO:0007669"/>
    <property type="project" value="TreeGrafter"/>
</dbReference>
<keyword evidence="3" id="KW-0479">Metal-binding</keyword>
<gene>
    <name evidence="10" type="ORF">K466DRAFT_521668</name>
</gene>
<dbReference type="Pfam" id="PF01485">
    <property type="entry name" value="IBR"/>
    <property type="match status" value="1"/>
</dbReference>
<dbReference type="AlphaFoldDB" id="A0A5C3PDY2"/>
<dbReference type="InterPro" id="IPR002867">
    <property type="entry name" value="IBR_dom"/>
</dbReference>
<dbReference type="InterPro" id="IPR044066">
    <property type="entry name" value="TRIAD_supradom"/>
</dbReference>
<evidence type="ECO:0000256" key="6">
    <source>
        <dbReference type="ARBA" id="ARBA00022786"/>
    </source>
</evidence>
<keyword evidence="11" id="KW-1185">Reference proteome</keyword>
<dbReference type="STRING" id="1314778.A0A5C3PDY2"/>
<dbReference type="PANTHER" id="PTHR22770">
    <property type="entry name" value="UBIQUITIN CONJUGATING ENZYME 7 INTERACTING PROTEIN-RELATED"/>
    <property type="match status" value="1"/>
</dbReference>
<keyword evidence="7" id="KW-0862">Zinc</keyword>
<organism evidence="10 11">
    <name type="scientific">Polyporus arcularius HHB13444</name>
    <dbReference type="NCBI Taxonomy" id="1314778"/>
    <lineage>
        <taxon>Eukaryota</taxon>
        <taxon>Fungi</taxon>
        <taxon>Dikarya</taxon>
        <taxon>Basidiomycota</taxon>
        <taxon>Agaricomycotina</taxon>
        <taxon>Agaricomycetes</taxon>
        <taxon>Polyporales</taxon>
        <taxon>Polyporaceae</taxon>
        <taxon>Polyporus</taxon>
    </lineage>
</organism>
<dbReference type="PANTHER" id="PTHR22770:SF13">
    <property type="entry name" value="RING-TYPE DOMAIN-CONTAINING PROTEIN"/>
    <property type="match status" value="1"/>
</dbReference>
<evidence type="ECO:0000256" key="1">
    <source>
        <dbReference type="ARBA" id="ARBA00004906"/>
    </source>
</evidence>
<dbReference type="Gene3D" id="1.20.120.1750">
    <property type="match status" value="1"/>
</dbReference>
<sequence length="387" mass="43287">MDRIEGPVIRAPCGHDYDVECVVGLFRAATTDESLFPPACCRQPFDFQRLRRHMDGELARLFERKAREFSTQHRVYCCRASCSAFLGPATNSATTMSCNTCGTQTCGHCKKGAHSANQRCTNDADKEILSMATKEGWKQCPRCGLVVELSYGCNHMTCRCNYQFCYVCLARWKTCVCSQWDLLHLMEAEDDPELLEEAIRNLDAEWPPPPGPMDRRAPLFGPRPNLPARPRPVVAPRRATDEQIRARPPTPERRSTWEPARPPTPRFGPGDVPDGRAEAAGSGPNWTPPGPAAPVRTGLAPPVWGIHGEPLPYYWPPNHFAVFPSFAFPHTAVCQQHWWAPAAPWVAGNMVSGCSTCGSWQSALWRCAYCQICLCTQCRFHTEALRR</sequence>
<dbReference type="Proteomes" id="UP000308197">
    <property type="component" value="Unassembled WGS sequence"/>
</dbReference>
<dbReference type="GO" id="GO:0097039">
    <property type="term" value="P:protein linear polyubiquitination"/>
    <property type="evidence" value="ECO:0007669"/>
    <property type="project" value="TreeGrafter"/>
</dbReference>
<proteinExistence type="predicted"/>
<evidence type="ECO:0000313" key="11">
    <source>
        <dbReference type="Proteomes" id="UP000308197"/>
    </source>
</evidence>
<keyword evidence="6" id="KW-0833">Ubl conjugation pathway</keyword>
<feature type="compositionally biased region" description="Basic and acidic residues" evidence="8">
    <location>
        <begin position="238"/>
        <end position="256"/>
    </location>
</feature>
<evidence type="ECO:0000259" key="9">
    <source>
        <dbReference type="PROSITE" id="PS51873"/>
    </source>
</evidence>
<reference evidence="10 11" key="1">
    <citation type="journal article" date="2019" name="Nat. Ecol. Evol.">
        <title>Megaphylogeny resolves global patterns of mushroom evolution.</title>
        <authorList>
            <person name="Varga T."/>
            <person name="Krizsan K."/>
            <person name="Foldi C."/>
            <person name="Dima B."/>
            <person name="Sanchez-Garcia M."/>
            <person name="Sanchez-Ramirez S."/>
            <person name="Szollosi G.J."/>
            <person name="Szarkandi J.G."/>
            <person name="Papp V."/>
            <person name="Albert L."/>
            <person name="Andreopoulos W."/>
            <person name="Angelini C."/>
            <person name="Antonin V."/>
            <person name="Barry K.W."/>
            <person name="Bougher N.L."/>
            <person name="Buchanan P."/>
            <person name="Buyck B."/>
            <person name="Bense V."/>
            <person name="Catcheside P."/>
            <person name="Chovatia M."/>
            <person name="Cooper J."/>
            <person name="Damon W."/>
            <person name="Desjardin D."/>
            <person name="Finy P."/>
            <person name="Geml J."/>
            <person name="Haridas S."/>
            <person name="Hughes K."/>
            <person name="Justo A."/>
            <person name="Karasinski D."/>
            <person name="Kautmanova I."/>
            <person name="Kiss B."/>
            <person name="Kocsube S."/>
            <person name="Kotiranta H."/>
            <person name="LaButti K.M."/>
            <person name="Lechner B.E."/>
            <person name="Liimatainen K."/>
            <person name="Lipzen A."/>
            <person name="Lukacs Z."/>
            <person name="Mihaltcheva S."/>
            <person name="Morgado L.N."/>
            <person name="Niskanen T."/>
            <person name="Noordeloos M.E."/>
            <person name="Ohm R.A."/>
            <person name="Ortiz-Santana B."/>
            <person name="Ovrebo C."/>
            <person name="Racz N."/>
            <person name="Riley R."/>
            <person name="Savchenko A."/>
            <person name="Shiryaev A."/>
            <person name="Soop K."/>
            <person name="Spirin V."/>
            <person name="Szebenyi C."/>
            <person name="Tomsovsky M."/>
            <person name="Tulloss R.E."/>
            <person name="Uehling J."/>
            <person name="Grigoriev I.V."/>
            <person name="Vagvolgyi C."/>
            <person name="Papp T."/>
            <person name="Martin F.M."/>
            <person name="Miettinen O."/>
            <person name="Hibbett D.S."/>
            <person name="Nagy L.G."/>
        </authorList>
    </citation>
    <scope>NUCLEOTIDE SEQUENCE [LARGE SCALE GENOMIC DNA]</scope>
    <source>
        <strain evidence="10 11">HHB13444</strain>
    </source>
</reference>
<name>A0A5C3PDY2_9APHY</name>
<dbReference type="SMART" id="SM00647">
    <property type="entry name" value="IBR"/>
    <property type="match status" value="2"/>
</dbReference>
<evidence type="ECO:0000256" key="3">
    <source>
        <dbReference type="ARBA" id="ARBA00022723"/>
    </source>
</evidence>
<dbReference type="GO" id="GO:0043130">
    <property type="term" value="F:ubiquitin binding"/>
    <property type="evidence" value="ECO:0007669"/>
    <property type="project" value="TreeGrafter"/>
</dbReference>
<dbReference type="SUPFAM" id="SSF57850">
    <property type="entry name" value="RING/U-box"/>
    <property type="match status" value="1"/>
</dbReference>
<accession>A0A5C3PDY2</accession>
<feature type="domain" description="RING-type" evidence="9">
    <location>
        <begin position="1"/>
        <end position="181"/>
    </location>
</feature>
<evidence type="ECO:0000256" key="7">
    <source>
        <dbReference type="ARBA" id="ARBA00022833"/>
    </source>
</evidence>
<comment type="pathway">
    <text evidence="1">Protein modification; protein ubiquitination.</text>
</comment>
<feature type="region of interest" description="Disordered" evidence="8">
    <location>
        <begin position="205"/>
        <end position="289"/>
    </location>
</feature>
<protein>
    <recommendedName>
        <fullName evidence="9">RING-type domain-containing protein</fullName>
    </recommendedName>
</protein>
<evidence type="ECO:0000256" key="4">
    <source>
        <dbReference type="ARBA" id="ARBA00022737"/>
    </source>
</evidence>